<dbReference type="Proteomes" id="UP001597178">
    <property type="component" value="Unassembled WGS sequence"/>
</dbReference>
<comment type="caution">
    <text evidence="1">The sequence shown here is derived from an EMBL/GenBank/DDBJ whole genome shotgun (WGS) entry which is preliminary data.</text>
</comment>
<sequence>MVLPIDTDLLKKREEIPIKLAELSYVDSEKTINLLRKWGEKNSPITVLHKELNDSLKDIDSTPKAVSLN</sequence>
<reference evidence="2" key="1">
    <citation type="journal article" date="2019" name="Int. J. Syst. Evol. Microbiol.">
        <title>The Global Catalogue of Microorganisms (GCM) 10K type strain sequencing project: providing services to taxonomists for standard genome sequencing and annotation.</title>
        <authorList>
            <consortium name="The Broad Institute Genomics Platform"/>
            <consortium name="The Broad Institute Genome Sequencing Center for Infectious Disease"/>
            <person name="Wu L."/>
            <person name="Ma J."/>
        </authorList>
    </citation>
    <scope>NUCLEOTIDE SEQUENCE [LARGE SCALE GENOMIC DNA]</scope>
    <source>
        <strain evidence="2">CCUG 54822</strain>
    </source>
</reference>
<keyword evidence="2" id="KW-1185">Reference proteome</keyword>
<gene>
    <name evidence="1" type="ORF">ACFQ4A_15595</name>
</gene>
<name>A0ABW3ZZ36_9BACI</name>
<evidence type="ECO:0000313" key="1">
    <source>
        <dbReference type="EMBL" id="MFD1363072.1"/>
    </source>
</evidence>
<dbReference type="RefSeq" id="WP_382402236.1">
    <property type="nucleotide sequence ID" value="NZ_JBHTNH010000029.1"/>
</dbReference>
<dbReference type="EMBL" id="JBHTNH010000029">
    <property type="protein sequence ID" value="MFD1363072.1"/>
    <property type="molecule type" value="Genomic_DNA"/>
</dbReference>
<protein>
    <submittedName>
        <fullName evidence="1">Uncharacterized protein</fullName>
    </submittedName>
</protein>
<evidence type="ECO:0000313" key="2">
    <source>
        <dbReference type="Proteomes" id="UP001597178"/>
    </source>
</evidence>
<accession>A0ABW3ZZ36</accession>
<proteinExistence type="predicted"/>
<organism evidence="1 2">
    <name type="scientific">Lentibacillus salinarum</name>
    <dbReference type="NCBI Taxonomy" id="446820"/>
    <lineage>
        <taxon>Bacteria</taxon>
        <taxon>Bacillati</taxon>
        <taxon>Bacillota</taxon>
        <taxon>Bacilli</taxon>
        <taxon>Bacillales</taxon>
        <taxon>Bacillaceae</taxon>
        <taxon>Lentibacillus</taxon>
    </lineage>
</organism>